<dbReference type="InterPro" id="IPR006611">
    <property type="entry name" value="DUF1431_DROsp"/>
</dbReference>
<sequence>MRSLKPFIQLANKAGRGVHVVTNRTNLKNSCWELRKDTRQANRNFNGSHEGRNHQSYRSSPVDQQFGNWPSSETIDKAGSSMLNRTSEYNSTSRADCTHYTPTSMADRRYYRTWNDYGECIQFMKPTLRMQEFKRPPVRKRVLPFKLQADEEPKLKKETYYNCNGLDFGILSFGP</sequence>
<dbReference type="GeneID" id="127565628"/>
<dbReference type="Proteomes" id="UP000515160">
    <property type="component" value="Chromosome 3"/>
</dbReference>
<feature type="compositionally biased region" description="Polar residues" evidence="1">
    <location>
        <begin position="54"/>
        <end position="73"/>
    </location>
</feature>
<dbReference type="AlphaFoldDB" id="A0A9C6SS87"/>
<evidence type="ECO:0000313" key="2">
    <source>
        <dbReference type="Proteomes" id="UP000515160"/>
    </source>
</evidence>
<keyword evidence="2" id="KW-1185">Reference proteome</keyword>
<gene>
    <name evidence="3" type="primary">LOC127565628</name>
</gene>
<evidence type="ECO:0000313" key="3">
    <source>
        <dbReference type="RefSeq" id="XP_051861009.1"/>
    </source>
</evidence>
<dbReference type="Pfam" id="PF07248">
    <property type="entry name" value="DUF1431"/>
    <property type="match status" value="1"/>
</dbReference>
<accession>A0A9C6SS87</accession>
<reference evidence="3" key="1">
    <citation type="submission" date="2025-08" db="UniProtKB">
        <authorList>
            <consortium name="RefSeq"/>
        </authorList>
    </citation>
    <scope>IDENTIFICATION</scope>
    <source>
        <strain evidence="3">15112-1751.03</strain>
        <tissue evidence="3">Whole Adult</tissue>
    </source>
</reference>
<feature type="region of interest" description="Disordered" evidence="1">
    <location>
        <begin position="42"/>
        <end position="77"/>
    </location>
</feature>
<proteinExistence type="predicted"/>
<evidence type="ECO:0000256" key="1">
    <source>
        <dbReference type="SAM" id="MobiDB-lite"/>
    </source>
</evidence>
<protein>
    <submittedName>
        <fullName evidence="3">Uncharacterized protein LOC127565628</fullName>
    </submittedName>
</protein>
<dbReference type="RefSeq" id="XP_051861009.1">
    <property type="nucleotide sequence ID" value="XM_052005049.1"/>
</dbReference>
<name>A0A9C6SS87_DROAB</name>
<organism evidence="2 3">
    <name type="scientific">Drosophila albomicans</name>
    <name type="common">Fruit fly</name>
    <dbReference type="NCBI Taxonomy" id="7291"/>
    <lineage>
        <taxon>Eukaryota</taxon>
        <taxon>Metazoa</taxon>
        <taxon>Ecdysozoa</taxon>
        <taxon>Arthropoda</taxon>
        <taxon>Hexapoda</taxon>
        <taxon>Insecta</taxon>
        <taxon>Pterygota</taxon>
        <taxon>Neoptera</taxon>
        <taxon>Endopterygota</taxon>
        <taxon>Diptera</taxon>
        <taxon>Brachycera</taxon>
        <taxon>Muscomorpha</taxon>
        <taxon>Ephydroidea</taxon>
        <taxon>Drosophilidae</taxon>
        <taxon>Drosophila</taxon>
    </lineage>
</organism>